<dbReference type="HAMAP" id="MF_01479">
    <property type="entry name" value="WhiB"/>
    <property type="match status" value="1"/>
</dbReference>
<dbReference type="GO" id="GO:0045892">
    <property type="term" value="P:negative regulation of DNA-templated transcription"/>
    <property type="evidence" value="ECO:0007669"/>
    <property type="project" value="TreeGrafter"/>
</dbReference>
<evidence type="ECO:0000313" key="14">
    <source>
        <dbReference type="Proteomes" id="UP000032221"/>
    </source>
</evidence>
<dbReference type="STRING" id="280871.TL10_06480"/>
<evidence type="ECO:0000256" key="2">
    <source>
        <dbReference type="ARBA" id="ARBA00006597"/>
    </source>
</evidence>
<feature type="binding site" evidence="11">
    <location>
        <position position="12"/>
    </location>
    <ligand>
        <name>[4Fe-4S] cluster</name>
        <dbReference type="ChEBI" id="CHEBI:49883"/>
    </ligand>
</feature>
<organism evidence="13 14">
    <name type="scientific">Mycolicibacterium llatzerense</name>
    <dbReference type="NCBI Taxonomy" id="280871"/>
    <lineage>
        <taxon>Bacteria</taxon>
        <taxon>Bacillati</taxon>
        <taxon>Actinomycetota</taxon>
        <taxon>Actinomycetes</taxon>
        <taxon>Mycobacteriales</taxon>
        <taxon>Mycobacteriaceae</taxon>
        <taxon>Mycolicibacterium</taxon>
    </lineage>
</organism>
<evidence type="ECO:0000256" key="7">
    <source>
        <dbReference type="ARBA" id="ARBA00023015"/>
    </source>
</evidence>
<dbReference type="GO" id="GO:0003677">
    <property type="term" value="F:DNA binding"/>
    <property type="evidence" value="ECO:0007669"/>
    <property type="project" value="UniProtKB-UniRule"/>
</dbReference>
<keyword evidence="4 11" id="KW-0479">Metal-binding</keyword>
<dbReference type="PROSITE" id="PS51674">
    <property type="entry name" value="4FE4S_WBL"/>
    <property type="match status" value="1"/>
</dbReference>
<reference evidence="13 14" key="1">
    <citation type="submission" date="2015-01" db="EMBL/GenBank/DDBJ databases">
        <title>Genome sequence of Mycobacterium llatzerense and Mycobacterium immunogenum recovered from brain abscess.</title>
        <authorList>
            <person name="Greninger A.L."/>
            <person name="Langelier C."/>
            <person name="Cunningham G."/>
            <person name="Chiu C.Y."/>
            <person name="Miller S."/>
        </authorList>
    </citation>
    <scope>NUCLEOTIDE SEQUENCE [LARGE SCALE GENOMIC DNA]</scope>
    <source>
        <strain evidence="13 14">CLUC14</strain>
    </source>
</reference>
<proteinExistence type="inferred from homology"/>
<keyword evidence="14" id="KW-1185">Reference proteome</keyword>
<comment type="subcellular location">
    <subcellularLocation>
        <location evidence="1 11">Cytoplasm</location>
    </subcellularLocation>
</comment>
<feature type="binding site" evidence="11">
    <location>
        <position position="46"/>
    </location>
    <ligand>
        <name>[4Fe-4S] cluster</name>
        <dbReference type="ChEBI" id="CHEBI:49883"/>
    </ligand>
</feature>
<keyword evidence="9 11" id="KW-1015">Disulfide bond</keyword>
<evidence type="ECO:0000256" key="4">
    <source>
        <dbReference type="ARBA" id="ARBA00022723"/>
    </source>
</evidence>
<dbReference type="Proteomes" id="UP000032221">
    <property type="component" value="Unassembled WGS sequence"/>
</dbReference>
<evidence type="ECO:0000256" key="1">
    <source>
        <dbReference type="ARBA" id="ARBA00004496"/>
    </source>
</evidence>
<evidence type="ECO:0000256" key="10">
    <source>
        <dbReference type="ARBA" id="ARBA00023163"/>
    </source>
</evidence>
<keyword evidence="5 11" id="KW-0408">Iron</keyword>
<dbReference type="GO" id="GO:0035731">
    <property type="term" value="F:dinitrosyl-iron complex binding"/>
    <property type="evidence" value="ECO:0007669"/>
    <property type="project" value="UniProtKB-UniRule"/>
</dbReference>
<dbReference type="EMBL" id="JXST01000006">
    <property type="protein sequence ID" value="KIU17897.1"/>
    <property type="molecule type" value="Genomic_DNA"/>
</dbReference>
<name>A0A0D1LHF8_9MYCO</name>
<gene>
    <name evidence="11" type="primary">whiB</name>
    <name evidence="13" type="ORF">TL10_06480</name>
</gene>
<feature type="binding site" evidence="11">
    <location>
        <position position="37"/>
    </location>
    <ligand>
        <name>[4Fe-4S] cluster</name>
        <dbReference type="ChEBI" id="CHEBI:49883"/>
    </ligand>
</feature>
<dbReference type="Pfam" id="PF02467">
    <property type="entry name" value="Whib"/>
    <property type="match status" value="1"/>
</dbReference>
<evidence type="ECO:0000256" key="3">
    <source>
        <dbReference type="ARBA" id="ARBA00022485"/>
    </source>
</evidence>
<protein>
    <recommendedName>
        <fullName evidence="11">Transcriptional regulator WhiB</fullName>
    </recommendedName>
</protein>
<comment type="function">
    <text evidence="11">Acts as a transcriptional regulator. Probably redox-responsive. The apo- but not holo-form probably binds DNA.</text>
</comment>
<keyword evidence="8 11" id="KW-0238">DNA-binding</keyword>
<evidence type="ECO:0000256" key="9">
    <source>
        <dbReference type="ARBA" id="ARBA00023157"/>
    </source>
</evidence>
<evidence type="ECO:0000313" key="13">
    <source>
        <dbReference type="EMBL" id="KIU17897.1"/>
    </source>
</evidence>
<comment type="PTM">
    <text evidence="11">Upon Fe-S cluster removal intramolecular disulfide bonds are formed.</text>
</comment>
<feature type="domain" description="4Fe-4S Wbl-type" evidence="12">
    <location>
        <begin position="11"/>
        <end position="70"/>
    </location>
</feature>
<keyword evidence="6 11" id="KW-0411">Iron-sulfur</keyword>
<comment type="cofactor">
    <cofactor evidence="11">
        <name>[4Fe-4S] cluster</name>
        <dbReference type="ChEBI" id="CHEBI:49883"/>
    </cofactor>
    <text evidence="11">Binds 1 [4Fe-4S] cluster per subunit. Following nitrosylation of the [4Fe-4S] cluster binds 1 [4Fe-8(NO)] cluster per subunit.</text>
</comment>
<dbReference type="OrthoDB" id="4763193at2"/>
<dbReference type="PATRIC" id="fig|280871.6.peg.1334"/>
<dbReference type="GO" id="GO:0046872">
    <property type="term" value="F:metal ion binding"/>
    <property type="evidence" value="ECO:0007669"/>
    <property type="project" value="UniProtKB-KW"/>
</dbReference>
<keyword evidence="11" id="KW-0963">Cytoplasm</keyword>
<comment type="PTM">
    <text evidence="11">The Fe-S cluster can be nitrosylated by nitric oxide (NO).</text>
</comment>
<dbReference type="GO" id="GO:0051539">
    <property type="term" value="F:4 iron, 4 sulfur cluster binding"/>
    <property type="evidence" value="ECO:0007669"/>
    <property type="project" value="UniProtKB-UniRule"/>
</dbReference>
<evidence type="ECO:0000256" key="5">
    <source>
        <dbReference type="ARBA" id="ARBA00023004"/>
    </source>
</evidence>
<dbReference type="GO" id="GO:0045454">
    <property type="term" value="P:cell redox homeostasis"/>
    <property type="evidence" value="ECO:0007669"/>
    <property type="project" value="TreeGrafter"/>
</dbReference>
<evidence type="ECO:0000256" key="11">
    <source>
        <dbReference type="HAMAP-Rule" id="MF_01479"/>
    </source>
</evidence>
<dbReference type="GO" id="GO:0005737">
    <property type="term" value="C:cytoplasm"/>
    <property type="evidence" value="ECO:0007669"/>
    <property type="project" value="UniProtKB-SubCell"/>
</dbReference>
<comment type="caution">
    <text evidence="13">The sequence shown here is derived from an EMBL/GenBank/DDBJ whole genome shotgun (WGS) entry which is preliminary data.</text>
</comment>
<feature type="binding site" evidence="11">
    <location>
        <position position="40"/>
    </location>
    <ligand>
        <name>[4Fe-4S] cluster</name>
        <dbReference type="ChEBI" id="CHEBI:49883"/>
    </ligand>
</feature>
<comment type="similarity">
    <text evidence="2 11">Belongs to the WhiB family.</text>
</comment>
<keyword evidence="7 11" id="KW-0805">Transcription regulation</keyword>
<sequence>MRGEHWRRYAACRGLDPDVWFPLTNNAASTKEAKRVCRGCPVRAECLRHALDFCEQFGVWGGLTERELRALRKAS</sequence>
<keyword evidence="10 11" id="KW-0804">Transcription</keyword>
<dbReference type="InterPro" id="IPR003482">
    <property type="entry name" value="Whib"/>
</dbReference>
<dbReference type="GO" id="GO:0047134">
    <property type="term" value="F:protein-disulfide reductase [NAD(P)H] activity"/>
    <property type="evidence" value="ECO:0007669"/>
    <property type="project" value="TreeGrafter"/>
</dbReference>
<evidence type="ECO:0000259" key="12">
    <source>
        <dbReference type="PROSITE" id="PS51674"/>
    </source>
</evidence>
<evidence type="ECO:0000256" key="6">
    <source>
        <dbReference type="ARBA" id="ARBA00023014"/>
    </source>
</evidence>
<evidence type="ECO:0000256" key="8">
    <source>
        <dbReference type="ARBA" id="ARBA00023125"/>
    </source>
</evidence>
<keyword evidence="3 11" id="KW-0004">4Fe-4S</keyword>
<accession>A0A0D1LHF8</accession>
<dbReference type="InterPro" id="IPR034768">
    <property type="entry name" value="4FE4S_WBL"/>
</dbReference>
<dbReference type="AlphaFoldDB" id="A0A0D1LHF8"/>
<dbReference type="PANTHER" id="PTHR38839">
    <property type="entry name" value="TRANSCRIPTIONAL REGULATOR WHID-RELATED"/>
    <property type="match status" value="1"/>
</dbReference>